<feature type="transmembrane region" description="Helical" evidence="2">
    <location>
        <begin position="222"/>
        <end position="244"/>
    </location>
</feature>
<gene>
    <name evidence="3" type="ORF">MFIFM68171_05742</name>
</gene>
<feature type="region of interest" description="Disordered" evidence="1">
    <location>
        <begin position="406"/>
        <end position="427"/>
    </location>
</feature>
<evidence type="ECO:0000256" key="2">
    <source>
        <dbReference type="SAM" id="Phobius"/>
    </source>
</evidence>
<dbReference type="GO" id="GO:0016740">
    <property type="term" value="F:transferase activity"/>
    <property type="evidence" value="ECO:0007669"/>
    <property type="project" value="UniProtKB-KW"/>
</dbReference>
<dbReference type="Proteomes" id="UP001628179">
    <property type="component" value="Unassembled WGS sequence"/>
</dbReference>
<dbReference type="GeneID" id="98176485"/>
<evidence type="ECO:0000313" key="3">
    <source>
        <dbReference type="EMBL" id="GAB1315532.1"/>
    </source>
</evidence>
<reference evidence="3 4" key="1">
    <citation type="submission" date="2024-09" db="EMBL/GenBank/DDBJ databases">
        <title>Itraconazole resistance in Madurella fahalii resulting from another homologue of gene encoding cytochrome P450 14-alpha sterol demethylase (CYP51).</title>
        <authorList>
            <person name="Yoshioka I."/>
            <person name="Fahal A.H."/>
            <person name="Kaneko S."/>
            <person name="Yaguchi T."/>
        </authorList>
    </citation>
    <scope>NUCLEOTIDE SEQUENCE [LARGE SCALE GENOMIC DNA]</scope>
    <source>
        <strain evidence="3 4">IFM 68171</strain>
    </source>
</reference>
<feature type="compositionally biased region" description="Polar residues" evidence="1">
    <location>
        <begin position="574"/>
        <end position="583"/>
    </location>
</feature>
<feature type="region of interest" description="Disordered" evidence="1">
    <location>
        <begin position="507"/>
        <end position="644"/>
    </location>
</feature>
<name>A0ABQ0GCN1_9PEZI</name>
<keyword evidence="2" id="KW-0812">Transmembrane</keyword>
<proteinExistence type="predicted"/>
<protein>
    <submittedName>
        <fullName evidence="3">Transferase family III protein</fullName>
    </submittedName>
</protein>
<dbReference type="EMBL" id="BAAFSV010000003">
    <property type="protein sequence ID" value="GAB1315532.1"/>
    <property type="molecule type" value="Genomic_DNA"/>
</dbReference>
<keyword evidence="4" id="KW-1185">Reference proteome</keyword>
<feature type="transmembrane region" description="Helical" evidence="2">
    <location>
        <begin position="328"/>
        <end position="349"/>
    </location>
</feature>
<feature type="transmembrane region" description="Helical" evidence="2">
    <location>
        <begin position="289"/>
        <end position="308"/>
    </location>
</feature>
<feature type="transmembrane region" description="Helical" evidence="2">
    <location>
        <begin position="79"/>
        <end position="101"/>
    </location>
</feature>
<keyword evidence="2" id="KW-1133">Transmembrane helix</keyword>
<keyword evidence="2" id="KW-0472">Membrane</keyword>
<evidence type="ECO:0000313" key="4">
    <source>
        <dbReference type="Proteomes" id="UP001628179"/>
    </source>
</evidence>
<comment type="caution">
    <text evidence="3">The sequence shown here is derived from an EMBL/GenBank/DDBJ whole genome shotgun (WGS) entry which is preliminary data.</text>
</comment>
<dbReference type="RefSeq" id="XP_070917263.1">
    <property type="nucleotide sequence ID" value="XM_071061162.1"/>
</dbReference>
<feature type="transmembrane region" description="Helical" evidence="2">
    <location>
        <begin position="113"/>
        <end position="132"/>
    </location>
</feature>
<organism evidence="3 4">
    <name type="scientific">Madurella fahalii</name>
    <dbReference type="NCBI Taxonomy" id="1157608"/>
    <lineage>
        <taxon>Eukaryota</taxon>
        <taxon>Fungi</taxon>
        <taxon>Dikarya</taxon>
        <taxon>Ascomycota</taxon>
        <taxon>Pezizomycotina</taxon>
        <taxon>Sordariomycetes</taxon>
        <taxon>Sordariomycetidae</taxon>
        <taxon>Sordariales</taxon>
        <taxon>Sordariales incertae sedis</taxon>
        <taxon>Madurella</taxon>
    </lineage>
</organism>
<sequence>MPPLSTLGPLDDLVARDTISNFPTTLAALANTTHNGPQPLRVICAWPVSGQYGPGSRVLYYVLVAACLLARKTEWLRNACLAAALIFPAVAAIHGVVLAALHVDDAVDMDVYGAFQLCAIGILTAPISVRLSSTYFNNPGRNTIFLWTGLVLAGLLALTVEFFRIEPFPCNDDGSGRPLYNASEFIYGRTTCGRSCSVIDGPRSPMRRGSADNIYVVLEPRILTFGAATLLAAACCIPAILSMVSTWDKILKINWKERFGDPDTDELIEGTNGATIGKMKGVNSKIREFLSVVEVPLFGGAVLTIIIMGEINFWSHQVWYQTEPMENIGQWAPIVASGLAAIGSLYMLLAGRLDAAELEIVDNRGLHCTCTIHGCGSSRGDSRSVVAETFELPRSPLPAATREAEIRGRTTSSSNILAPNRADSRSDDDAVFQNGMHQGLGILQLVDSRSSGAGKRPEVGRILSNIAHKFGTAAPDRHDDHEFRHGKATGFPEIPGEVYRNQDLIRIKEQWGQSGPEDDESLTPRGRRSRANSFTGSVSGAAGVSRPASLTPRAHSTQPEGVFRPASATLLALPTTSPRTSYETGPFIATLPSPELDRPKSHTTIVTLHSGHDSPSIVVSSEPESTEALESGPASSPLSERDPP</sequence>
<accession>A0ABQ0GCN1</accession>
<keyword evidence="3" id="KW-0808">Transferase</keyword>
<feature type="transmembrane region" description="Helical" evidence="2">
    <location>
        <begin position="144"/>
        <end position="165"/>
    </location>
</feature>
<evidence type="ECO:0000256" key="1">
    <source>
        <dbReference type="SAM" id="MobiDB-lite"/>
    </source>
</evidence>
<feature type="compositionally biased region" description="Low complexity" evidence="1">
    <location>
        <begin position="614"/>
        <end position="623"/>
    </location>
</feature>